<name>A0A815W5A3_9BILA</name>
<organism evidence="1 2">
    <name type="scientific">Adineta steineri</name>
    <dbReference type="NCBI Taxonomy" id="433720"/>
    <lineage>
        <taxon>Eukaryota</taxon>
        <taxon>Metazoa</taxon>
        <taxon>Spiralia</taxon>
        <taxon>Gnathifera</taxon>
        <taxon>Rotifera</taxon>
        <taxon>Eurotatoria</taxon>
        <taxon>Bdelloidea</taxon>
        <taxon>Adinetida</taxon>
        <taxon>Adinetidae</taxon>
        <taxon>Adineta</taxon>
    </lineage>
</organism>
<evidence type="ECO:0000313" key="1">
    <source>
        <dbReference type="EMBL" id="CAF1539237.1"/>
    </source>
</evidence>
<reference evidence="1" key="1">
    <citation type="submission" date="2021-02" db="EMBL/GenBank/DDBJ databases">
        <authorList>
            <person name="Nowell W R."/>
        </authorList>
    </citation>
    <scope>NUCLEOTIDE SEQUENCE</scope>
</reference>
<proteinExistence type="predicted"/>
<sequence>MEYNLENSIRIIKAVAVLHNICIISGGNSQLDCNTPHVIYKKPSCNSRALA</sequence>
<gene>
    <name evidence="1" type="ORF">VCS650_LOCUS43967</name>
</gene>
<evidence type="ECO:0000313" key="2">
    <source>
        <dbReference type="Proteomes" id="UP000663891"/>
    </source>
</evidence>
<dbReference type="OrthoDB" id="8193319at2759"/>
<dbReference type="AlphaFoldDB" id="A0A815W5A3"/>
<feature type="non-terminal residue" evidence="1">
    <location>
        <position position="51"/>
    </location>
</feature>
<feature type="non-terminal residue" evidence="1">
    <location>
        <position position="1"/>
    </location>
</feature>
<dbReference type="Proteomes" id="UP000663891">
    <property type="component" value="Unassembled WGS sequence"/>
</dbReference>
<protein>
    <submittedName>
        <fullName evidence="1">Uncharacterized protein</fullName>
    </submittedName>
</protein>
<comment type="caution">
    <text evidence="1">The sequence shown here is derived from an EMBL/GenBank/DDBJ whole genome shotgun (WGS) entry which is preliminary data.</text>
</comment>
<dbReference type="EMBL" id="CAJNON010006478">
    <property type="protein sequence ID" value="CAF1539237.1"/>
    <property type="molecule type" value="Genomic_DNA"/>
</dbReference>
<accession>A0A815W5A3</accession>